<keyword evidence="2" id="KW-0472">Membrane</keyword>
<feature type="compositionally biased region" description="Polar residues" evidence="1">
    <location>
        <begin position="48"/>
        <end position="58"/>
    </location>
</feature>
<feature type="transmembrane region" description="Helical" evidence="2">
    <location>
        <begin position="14"/>
        <end position="32"/>
    </location>
</feature>
<gene>
    <name evidence="3" type="ORF">FYJ65_08585</name>
</gene>
<comment type="caution">
    <text evidence="3">The sequence shown here is derived from an EMBL/GenBank/DDBJ whole genome shotgun (WGS) entry which is preliminary data.</text>
</comment>
<name>A0A6N7XJG5_9FIRM</name>
<evidence type="ECO:0000256" key="2">
    <source>
        <dbReference type="SAM" id="Phobius"/>
    </source>
</evidence>
<accession>A0A6N7XJG5</accession>
<keyword evidence="2" id="KW-1133">Transmembrane helix</keyword>
<sequence length="69" mass="7609">MRGFKDFFHETNDIALAIVIVLLAAGLIGWRIRIILQYPAQLAKEATVSGNTETEQMQASDSSKDSAKK</sequence>
<evidence type="ECO:0000256" key="1">
    <source>
        <dbReference type="SAM" id="MobiDB-lite"/>
    </source>
</evidence>
<dbReference type="RefSeq" id="WP_154554922.1">
    <property type="nucleotide sequence ID" value="NZ_JBJESO010000022.1"/>
</dbReference>
<feature type="region of interest" description="Disordered" evidence="1">
    <location>
        <begin position="47"/>
        <end position="69"/>
    </location>
</feature>
<evidence type="ECO:0000313" key="3">
    <source>
        <dbReference type="EMBL" id="MST71358.1"/>
    </source>
</evidence>
<proteinExistence type="predicted"/>
<protein>
    <submittedName>
        <fullName evidence="3">Uncharacterized protein</fullName>
    </submittedName>
</protein>
<dbReference type="Proteomes" id="UP000469424">
    <property type="component" value="Unassembled WGS sequence"/>
</dbReference>
<reference evidence="3 4" key="1">
    <citation type="submission" date="2019-08" db="EMBL/GenBank/DDBJ databases">
        <title>In-depth cultivation of the pig gut microbiome towards novel bacterial diversity and tailored functional studies.</title>
        <authorList>
            <person name="Wylensek D."/>
            <person name="Hitch T.C.A."/>
            <person name="Clavel T."/>
        </authorList>
    </citation>
    <scope>NUCLEOTIDE SEQUENCE [LARGE SCALE GENOMIC DNA]</scope>
    <source>
        <strain evidence="3 4">WCA-MUC-591-APC-4B</strain>
    </source>
</reference>
<keyword evidence="2" id="KW-0812">Transmembrane</keyword>
<evidence type="ECO:0000313" key="4">
    <source>
        <dbReference type="Proteomes" id="UP000469424"/>
    </source>
</evidence>
<organism evidence="3 4">
    <name type="scientific">Mogibacterium kristiansenii</name>
    <dbReference type="NCBI Taxonomy" id="2606708"/>
    <lineage>
        <taxon>Bacteria</taxon>
        <taxon>Bacillati</taxon>
        <taxon>Bacillota</taxon>
        <taxon>Clostridia</taxon>
        <taxon>Peptostreptococcales</taxon>
        <taxon>Anaerovoracaceae</taxon>
        <taxon>Mogibacterium</taxon>
    </lineage>
</organism>
<dbReference type="AlphaFoldDB" id="A0A6N7XJG5"/>
<keyword evidence="4" id="KW-1185">Reference proteome</keyword>
<dbReference type="EMBL" id="VUNA01000022">
    <property type="protein sequence ID" value="MST71358.1"/>
    <property type="molecule type" value="Genomic_DNA"/>
</dbReference>